<dbReference type="AlphaFoldDB" id="A0A1G2EKS3"/>
<gene>
    <name evidence="1" type="ORF">A3F95_01755</name>
</gene>
<evidence type="ECO:0000313" key="1">
    <source>
        <dbReference type="EMBL" id="OGZ26396.1"/>
    </source>
</evidence>
<dbReference type="InterPro" id="IPR029055">
    <property type="entry name" value="Ntn_hydrolases_N"/>
</dbReference>
<sequence length="317" mass="35030">MSLGINTTTPEGIVLAADSRQSYRNQKGMSRIGSDSASKVFKINDRAGLIVAGLVFLPENGVLKNISRFVEEFKKSIETEKITILETAQKLKDFFEEKYQYKDQLKILPNQIKADLERQGCQIVEIKEENGHVKFKFKDPKGIQKEGIAGVEQLQFIVAGYNQDESHQVAMVYIPGNVELKRDSTKRGQEYGASWIGQIDVVSRIVLGFDGRIGNLPALQKIASDMGAQEVQKQLRSLEYVIQWGTMTLQDGIDFSTLAIGTTTAIQRFSDGIAGDPGDMPGVGGSIDVAVITPEKGFVWIAKKNLKVGDKEVDLEK</sequence>
<dbReference type="Gene3D" id="3.60.20.10">
    <property type="entry name" value="Glutamine Phosphoribosylpyrophosphate, subunit 1, domain 1"/>
    <property type="match status" value="1"/>
</dbReference>
<proteinExistence type="predicted"/>
<accession>A0A1G2EKS3</accession>
<dbReference type="EMBL" id="MHML01000028">
    <property type="protein sequence ID" value="OGZ26396.1"/>
    <property type="molecule type" value="Genomic_DNA"/>
</dbReference>
<dbReference type="Proteomes" id="UP000179122">
    <property type="component" value="Unassembled WGS sequence"/>
</dbReference>
<protein>
    <submittedName>
        <fullName evidence="1">Uncharacterized protein</fullName>
    </submittedName>
</protein>
<name>A0A1G2EKS3_9BACT</name>
<comment type="caution">
    <text evidence="1">The sequence shown here is derived from an EMBL/GenBank/DDBJ whole genome shotgun (WGS) entry which is preliminary data.</text>
</comment>
<reference evidence="1 2" key="1">
    <citation type="journal article" date="2016" name="Nat. Commun.">
        <title>Thousands of microbial genomes shed light on interconnected biogeochemical processes in an aquifer system.</title>
        <authorList>
            <person name="Anantharaman K."/>
            <person name="Brown C.T."/>
            <person name="Hug L.A."/>
            <person name="Sharon I."/>
            <person name="Castelle C.J."/>
            <person name="Probst A.J."/>
            <person name="Thomas B.C."/>
            <person name="Singh A."/>
            <person name="Wilkins M.J."/>
            <person name="Karaoz U."/>
            <person name="Brodie E.L."/>
            <person name="Williams K.H."/>
            <person name="Hubbard S.S."/>
            <person name="Banfield J.F."/>
        </authorList>
    </citation>
    <scope>NUCLEOTIDE SEQUENCE [LARGE SCALE GENOMIC DNA]</scope>
</reference>
<organism evidence="1 2">
    <name type="scientific">Candidatus Nealsonbacteria bacterium RIFCSPLOWO2_12_FULL_39_31</name>
    <dbReference type="NCBI Taxonomy" id="1801676"/>
    <lineage>
        <taxon>Bacteria</taxon>
        <taxon>Candidatus Nealsoniibacteriota</taxon>
    </lineage>
</organism>
<evidence type="ECO:0000313" key="2">
    <source>
        <dbReference type="Proteomes" id="UP000179122"/>
    </source>
</evidence>
<dbReference type="SUPFAM" id="SSF56235">
    <property type="entry name" value="N-terminal nucleophile aminohydrolases (Ntn hydrolases)"/>
    <property type="match status" value="1"/>
</dbReference>